<accession>A0A2J8A334</accession>
<dbReference type="AlphaFoldDB" id="A0A2J8A334"/>
<dbReference type="EMBL" id="PGGS01000271">
    <property type="protein sequence ID" value="PNH05924.1"/>
    <property type="molecule type" value="Genomic_DNA"/>
</dbReference>
<comment type="caution">
    <text evidence="3">The sequence shown here is derived from an EMBL/GenBank/DDBJ whole genome shotgun (WGS) entry which is preliminary data.</text>
</comment>
<sequence>MSASNAAYSRRVIRVCRFIAGTIIVGVAAVATGLVEVRVYNNEVQYAKETPDRERFKSHRCNDRLADMLEVVESEDGSMWNDLRPAFRNWWACMRTDEGKEPSMPYLMLTAKDKQYIDPALRGAPPAQDASQRLTS</sequence>
<evidence type="ECO:0000313" key="2">
    <source>
        <dbReference type="EMBL" id="PNH05924.1"/>
    </source>
</evidence>
<evidence type="ECO:0000313" key="3">
    <source>
        <dbReference type="EMBL" id="PNH06931.1"/>
    </source>
</evidence>
<name>A0A2J8A334_9CHLO</name>
<proteinExistence type="predicted"/>
<evidence type="ECO:0000313" key="4">
    <source>
        <dbReference type="Proteomes" id="UP000236333"/>
    </source>
</evidence>
<keyword evidence="1" id="KW-1133">Transmembrane helix</keyword>
<dbReference type="OrthoDB" id="5516192at2759"/>
<keyword evidence="1" id="KW-0472">Membrane</keyword>
<gene>
    <name evidence="3" type="ORF">TSOC_006648</name>
    <name evidence="2" type="ORF">TSOC_007778</name>
</gene>
<dbReference type="PANTHER" id="PTHR36706">
    <property type="entry name" value="UNNAMED PRODUCT"/>
    <property type="match status" value="1"/>
</dbReference>
<protein>
    <submittedName>
        <fullName evidence="3">Uncharacterized protein</fullName>
    </submittedName>
</protein>
<dbReference type="Proteomes" id="UP000236333">
    <property type="component" value="Unassembled WGS sequence"/>
</dbReference>
<dbReference type="EMBL" id="PGGS01000207">
    <property type="protein sequence ID" value="PNH06931.1"/>
    <property type="molecule type" value="Genomic_DNA"/>
</dbReference>
<keyword evidence="4" id="KW-1185">Reference proteome</keyword>
<evidence type="ECO:0000256" key="1">
    <source>
        <dbReference type="SAM" id="Phobius"/>
    </source>
</evidence>
<reference evidence="3 4" key="1">
    <citation type="journal article" date="2017" name="Mol. Biol. Evol.">
        <title>The 4-celled Tetrabaena socialis nuclear genome reveals the essential components for genetic control of cell number at the origin of multicellularity in the volvocine lineage.</title>
        <authorList>
            <person name="Featherston J."/>
            <person name="Arakaki Y."/>
            <person name="Hanschen E.R."/>
            <person name="Ferris P.J."/>
            <person name="Michod R.E."/>
            <person name="Olson B.J.S.C."/>
            <person name="Nozaki H."/>
            <person name="Durand P.M."/>
        </authorList>
    </citation>
    <scope>NUCLEOTIDE SEQUENCE [LARGE SCALE GENOMIC DNA]</scope>
    <source>
        <strain evidence="3 4">NIES-571</strain>
    </source>
</reference>
<organism evidence="3 4">
    <name type="scientific">Tetrabaena socialis</name>
    <dbReference type="NCBI Taxonomy" id="47790"/>
    <lineage>
        <taxon>Eukaryota</taxon>
        <taxon>Viridiplantae</taxon>
        <taxon>Chlorophyta</taxon>
        <taxon>core chlorophytes</taxon>
        <taxon>Chlorophyceae</taxon>
        <taxon>CS clade</taxon>
        <taxon>Chlamydomonadales</taxon>
        <taxon>Tetrabaenaceae</taxon>
        <taxon>Tetrabaena</taxon>
    </lineage>
</organism>
<keyword evidence="1" id="KW-0812">Transmembrane</keyword>
<feature type="transmembrane region" description="Helical" evidence="1">
    <location>
        <begin position="12"/>
        <end position="35"/>
    </location>
</feature>